<gene>
    <name evidence="5" type="ORF">PT974_07691</name>
</gene>
<comment type="pathway">
    <text evidence="1">Secondary metabolite biosynthesis.</text>
</comment>
<evidence type="ECO:0000256" key="1">
    <source>
        <dbReference type="ARBA" id="ARBA00005179"/>
    </source>
</evidence>
<dbReference type="PANTHER" id="PTHR31896">
    <property type="entry name" value="FAMILY REGULATORY PROTEIN, PUTATIVE (AFU_ORTHOLOGUE AFUA_3G14730)-RELATED"/>
    <property type="match status" value="1"/>
</dbReference>
<keyword evidence="3" id="KW-0808">Transferase</keyword>
<dbReference type="EMBL" id="JAVFKD010000013">
    <property type="protein sequence ID" value="KAK5991658.1"/>
    <property type="molecule type" value="Genomic_DNA"/>
</dbReference>
<accession>A0ABR0SHL8</accession>
<evidence type="ECO:0000313" key="5">
    <source>
        <dbReference type="EMBL" id="KAK5991658.1"/>
    </source>
</evidence>
<dbReference type="InterPro" id="IPR023213">
    <property type="entry name" value="CAT-like_dom_sf"/>
</dbReference>
<keyword evidence="6" id="KW-1185">Reference proteome</keyword>
<proteinExistence type="inferred from homology"/>
<evidence type="ECO:0000256" key="4">
    <source>
        <dbReference type="ARBA" id="ARBA00023315"/>
    </source>
</evidence>
<name>A0ABR0SHL8_9HYPO</name>
<keyword evidence="4" id="KW-0012">Acyltransferase</keyword>
<dbReference type="InterPro" id="IPR051283">
    <property type="entry name" value="Sec_Metabolite_Acyltrans"/>
</dbReference>
<protein>
    <submittedName>
        <fullName evidence="5">Transcriptional regulator calD</fullName>
    </submittedName>
</protein>
<sequence>MAQSTSHSAPRIIPLHHHDSTLLLQAMVPHCSFVIDGALDPERLQRGLCTLAEKEGWEKIGARLKRRWNGQLEYYIPSKFTDVTPAIRFSQEQYDMDMKDHPVASKIPVSRPTEQPFVAGNFEEFNSFLFPQNTPKTILDYVGVDVPQVALHVVVFNDATALSFSWPHTFCDGIAFMTLVQAWIMVMKKPDIKIPAPHGIYSDPLAILGQNPTETYKGLDRALSSWQKLAYLSRSVPGSLFHSKASRIVCVPSSLIISLRKKALEDIQNMQNITTSFVSEADVLFAWWARLVFSCMAGNTNRTVNLVTTTSRREELSKDLLPPNSIYLSNAIGFVQTLTTEGELLKEPLGYTAYRIRQTVLEQNTRGQIEAQEALSRISIDGMPPWLGDVSTQPLFATSMIMANLYRSMDFSCAARKDLLPKPKLAINPFYIHSYLDCGLVQLIAPVCVFLGKDPNGNYWVSANMRTTIWDCIEASLSKSE</sequence>
<reference evidence="5 6" key="1">
    <citation type="submission" date="2024-01" db="EMBL/GenBank/DDBJ databases">
        <title>Complete genome of Cladobotryum mycophilum ATHUM6906.</title>
        <authorList>
            <person name="Christinaki A.C."/>
            <person name="Myridakis A.I."/>
            <person name="Kouvelis V.N."/>
        </authorList>
    </citation>
    <scope>NUCLEOTIDE SEQUENCE [LARGE SCALE GENOMIC DNA]</scope>
    <source>
        <strain evidence="5 6">ATHUM6906</strain>
    </source>
</reference>
<comment type="similarity">
    <text evidence="2">Belongs to the plant acyltransferase family.</text>
</comment>
<dbReference type="Proteomes" id="UP001338125">
    <property type="component" value="Unassembled WGS sequence"/>
</dbReference>
<comment type="caution">
    <text evidence="5">The sequence shown here is derived from an EMBL/GenBank/DDBJ whole genome shotgun (WGS) entry which is preliminary data.</text>
</comment>
<dbReference type="Gene3D" id="3.30.559.10">
    <property type="entry name" value="Chloramphenicol acetyltransferase-like domain"/>
    <property type="match status" value="2"/>
</dbReference>
<dbReference type="PANTHER" id="PTHR31896:SF69">
    <property type="entry name" value="FAMILY REGULATORY PROTEIN, PUTATIVE (AFU_ORTHOLOGUE AFUA_3G14730)-RELATED"/>
    <property type="match status" value="1"/>
</dbReference>
<evidence type="ECO:0000313" key="6">
    <source>
        <dbReference type="Proteomes" id="UP001338125"/>
    </source>
</evidence>
<evidence type="ECO:0000256" key="2">
    <source>
        <dbReference type="ARBA" id="ARBA00009861"/>
    </source>
</evidence>
<organism evidence="5 6">
    <name type="scientific">Cladobotryum mycophilum</name>
    <dbReference type="NCBI Taxonomy" id="491253"/>
    <lineage>
        <taxon>Eukaryota</taxon>
        <taxon>Fungi</taxon>
        <taxon>Dikarya</taxon>
        <taxon>Ascomycota</taxon>
        <taxon>Pezizomycotina</taxon>
        <taxon>Sordariomycetes</taxon>
        <taxon>Hypocreomycetidae</taxon>
        <taxon>Hypocreales</taxon>
        <taxon>Hypocreaceae</taxon>
        <taxon>Cladobotryum</taxon>
    </lineage>
</organism>
<evidence type="ECO:0000256" key="3">
    <source>
        <dbReference type="ARBA" id="ARBA00022679"/>
    </source>
</evidence>